<comment type="caution">
    <text evidence="6">The sequence shown here is derived from an EMBL/GenBank/DDBJ whole genome shotgun (WGS) entry which is preliminary data.</text>
</comment>
<evidence type="ECO:0000256" key="3">
    <source>
        <dbReference type="ARBA" id="ARBA00022741"/>
    </source>
</evidence>
<dbReference type="PROSITE" id="PS50837">
    <property type="entry name" value="NACHT"/>
    <property type="match status" value="1"/>
</dbReference>
<dbReference type="InterPro" id="IPR048900">
    <property type="entry name" value="NLRX1_C"/>
</dbReference>
<dbReference type="InterPro" id="IPR032675">
    <property type="entry name" value="LRR_dom_sf"/>
</dbReference>
<keyword evidence="3" id="KW-0547">Nucleotide-binding</keyword>
<keyword evidence="1" id="KW-0433">Leucine-rich repeat</keyword>
<dbReference type="Proteomes" id="UP000287033">
    <property type="component" value="Unassembled WGS sequence"/>
</dbReference>
<proteinExistence type="predicted"/>
<dbReference type="InterPro" id="IPR041075">
    <property type="entry name" value="NOD1/2_WH"/>
</dbReference>
<feature type="domain" description="NACHT" evidence="5">
    <location>
        <begin position="170"/>
        <end position="304"/>
    </location>
</feature>
<evidence type="ECO:0000256" key="4">
    <source>
        <dbReference type="ARBA" id="ARBA00022840"/>
    </source>
</evidence>
<dbReference type="GO" id="GO:0005524">
    <property type="term" value="F:ATP binding"/>
    <property type="evidence" value="ECO:0007669"/>
    <property type="project" value="UniProtKB-KW"/>
</dbReference>
<evidence type="ECO:0000256" key="2">
    <source>
        <dbReference type="ARBA" id="ARBA00022737"/>
    </source>
</evidence>
<accession>A0A401S748</accession>
<dbReference type="SUPFAM" id="SSF52047">
    <property type="entry name" value="RNI-like"/>
    <property type="match status" value="1"/>
</dbReference>
<keyword evidence="2" id="KW-0677">Repeat</keyword>
<gene>
    <name evidence="6" type="ORF">chiPu_0004631</name>
</gene>
<evidence type="ECO:0000256" key="1">
    <source>
        <dbReference type="ARBA" id="ARBA00022614"/>
    </source>
</evidence>
<dbReference type="InterPro" id="IPR007111">
    <property type="entry name" value="NACHT_NTPase"/>
</dbReference>
<dbReference type="Pfam" id="PF17779">
    <property type="entry name" value="WHD_NOD2"/>
    <property type="match status" value="1"/>
</dbReference>
<dbReference type="OrthoDB" id="120976at2759"/>
<dbReference type="OMA" id="CVEPGHR"/>
<sequence length="974" mass="110914">MQCRKNLLIRLKWTLIEYKPSSIVVPLPGARNTGSAGVRCFRARNSKQLIRPLTRSLCRFGRPGFLQCPRYGIQHSRSLSTGATQVDSIEQHRKRLRDWFSHMPNEEMRFGSFSVDNWHIDPVIAESSPKENRELTSRLGVYSHIEPEKSRVLKANQMFASLSDTSAPAKNVLLYGMVGMGKSTVVNKLILDWCDGRLDQFDIILPFSCEDLSSQNQSTSLNKLIVRKYTQLRSILPQIWSGKLGKVLLVFSDLEQLKLDFRLSKTELCNDPNEPLPPSSLLVNLLRNYLIPDANILATTRPSAVDSVPSRYVDRYVRICGFTDVEQQHLYFRRRLNLSPYDTASENLMNMLYRNLQRQSQLTADCFLPSYCWIICANLHFLHFTTADMPIQNLTGLYSSFLTLSFSGQIVDASSQQNISIVRYIAKTVGKLAYEGIEKKKMLFSEEDLQNCFELHTKTEEELNQLTAFQTDVLGFFMSPTAQHHSEPLLRFTVPAMQEYLAALYVVLGEKKTVLERVGNMVSETIGKASEDVTAILAIVSKFVPFRIITLLRLVNIFPRIFRKINTKSKKGIANTMVFEMFKEDDELNNDVLEQINESILGKEVWVSSPPTGDRTSTQCFELFPMFMAGLLAQSNRLLLEKLGCTIKNVTVREISNSLKKHLSKVTIEKLPPSELMDLLLFLYELQNEVFAREICKAFQSLTLSQVKMTTLKCFVIASIMNTSDHPIDVMNLSLCNLSEDCLKILRPVLLRCKNLNLQFNNLGLGAWQEVSHLLQDPNCTVQNLWLCDNVLSEAAVNCIGPAIARNSSVTQLSLLHTSLGDQGVKVLTPYIQENARLKDLNLASNDISEEAAITFVEMIKKHPTLETLHLYLNEISDSGKKELHTLSREQDGVKVLASITDGSNISAYWTLILKNVTRNATNRDQERMANYLTLFQNELKFSRQQIRNPWKKLRLLRVERRVEKLLRNVQQGK</sequence>
<name>A0A401S748_CHIPU</name>
<dbReference type="InterPro" id="IPR051261">
    <property type="entry name" value="NLR"/>
</dbReference>
<dbReference type="Gene3D" id="3.40.50.300">
    <property type="entry name" value="P-loop containing nucleotide triphosphate hydrolases"/>
    <property type="match status" value="1"/>
</dbReference>
<dbReference type="STRING" id="137246.A0A401S748"/>
<keyword evidence="4" id="KW-0067">ATP-binding</keyword>
<keyword evidence="7" id="KW-1185">Reference proteome</keyword>
<dbReference type="Gene3D" id="3.80.10.10">
    <property type="entry name" value="Ribonuclease Inhibitor"/>
    <property type="match status" value="1"/>
</dbReference>
<dbReference type="SMART" id="SM00368">
    <property type="entry name" value="LRR_RI"/>
    <property type="match status" value="4"/>
</dbReference>
<dbReference type="Pfam" id="PF05729">
    <property type="entry name" value="NACHT"/>
    <property type="match status" value="1"/>
</dbReference>
<evidence type="ECO:0000259" key="5">
    <source>
        <dbReference type="PROSITE" id="PS50837"/>
    </source>
</evidence>
<dbReference type="EMBL" id="BEZZ01000115">
    <property type="protein sequence ID" value="GCC26216.1"/>
    <property type="molecule type" value="Genomic_DNA"/>
</dbReference>
<reference evidence="6 7" key="1">
    <citation type="journal article" date="2018" name="Nat. Ecol. Evol.">
        <title>Shark genomes provide insights into elasmobranch evolution and the origin of vertebrates.</title>
        <authorList>
            <person name="Hara Y"/>
            <person name="Yamaguchi K"/>
            <person name="Onimaru K"/>
            <person name="Kadota M"/>
            <person name="Koyanagi M"/>
            <person name="Keeley SD"/>
            <person name="Tatsumi K"/>
            <person name="Tanaka K"/>
            <person name="Motone F"/>
            <person name="Kageyama Y"/>
            <person name="Nozu R"/>
            <person name="Adachi N"/>
            <person name="Nishimura O"/>
            <person name="Nakagawa R"/>
            <person name="Tanegashima C"/>
            <person name="Kiyatake I"/>
            <person name="Matsumoto R"/>
            <person name="Murakumo K"/>
            <person name="Nishida K"/>
            <person name="Terakita A"/>
            <person name="Kuratani S"/>
            <person name="Sato K"/>
            <person name="Hyodo S Kuraku.S."/>
        </authorList>
    </citation>
    <scope>NUCLEOTIDE SEQUENCE [LARGE SCALE GENOMIC DNA]</scope>
</reference>
<dbReference type="Pfam" id="PF21402">
    <property type="entry name" value="NLRX1_C"/>
    <property type="match status" value="1"/>
</dbReference>
<dbReference type="PANTHER" id="PTHR24106">
    <property type="entry name" value="NACHT, LRR AND CARD DOMAINS-CONTAINING"/>
    <property type="match status" value="1"/>
</dbReference>
<organism evidence="6 7">
    <name type="scientific">Chiloscyllium punctatum</name>
    <name type="common">Brownbanded bambooshark</name>
    <name type="synonym">Hemiscyllium punctatum</name>
    <dbReference type="NCBI Taxonomy" id="137246"/>
    <lineage>
        <taxon>Eukaryota</taxon>
        <taxon>Metazoa</taxon>
        <taxon>Chordata</taxon>
        <taxon>Craniata</taxon>
        <taxon>Vertebrata</taxon>
        <taxon>Chondrichthyes</taxon>
        <taxon>Elasmobranchii</taxon>
        <taxon>Galeomorphii</taxon>
        <taxon>Galeoidea</taxon>
        <taxon>Orectolobiformes</taxon>
        <taxon>Hemiscylliidae</taxon>
        <taxon>Chiloscyllium</taxon>
    </lineage>
</organism>
<protein>
    <recommendedName>
        <fullName evidence="5">NACHT domain-containing protein</fullName>
    </recommendedName>
</protein>
<dbReference type="SUPFAM" id="SSF52540">
    <property type="entry name" value="P-loop containing nucleoside triphosphate hydrolases"/>
    <property type="match status" value="1"/>
</dbReference>
<evidence type="ECO:0000313" key="7">
    <source>
        <dbReference type="Proteomes" id="UP000287033"/>
    </source>
</evidence>
<dbReference type="AlphaFoldDB" id="A0A401S748"/>
<evidence type="ECO:0000313" key="6">
    <source>
        <dbReference type="EMBL" id="GCC26216.1"/>
    </source>
</evidence>
<dbReference type="InterPro" id="IPR027417">
    <property type="entry name" value="P-loop_NTPase"/>
</dbReference>